<accession>A0A6V7X4Z5</accession>
<organism evidence="1 2">
    <name type="scientific">Meloidogyne enterolobii</name>
    <name type="common">Root-knot nematode worm</name>
    <name type="synonym">Meloidogyne mayaguensis</name>
    <dbReference type="NCBI Taxonomy" id="390850"/>
    <lineage>
        <taxon>Eukaryota</taxon>
        <taxon>Metazoa</taxon>
        <taxon>Ecdysozoa</taxon>
        <taxon>Nematoda</taxon>
        <taxon>Chromadorea</taxon>
        <taxon>Rhabditida</taxon>
        <taxon>Tylenchina</taxon>
        <taxon>Tylenchomorpha</taxon>
        <taxon>Tylenchoidea</taxon>
        <taxon>Meloidogynidae</taxon>
        <taxon>Meloidogyninae</taxon>
        <taxon>Meloidogyne</taxon>
    </lineage>
</organism>
<reference evidence="1 2" key="1">
    <citation type="submission" date="2020-08" db="EMBL/GenBank/DDBJ databases">
        <authorList>
            <person name="Koutsovoulos G."/>
            <person name="Danchin GJ E."/>
        </authorList>
    </citation>
    <scope>NUCLEOTIDE SEQUENCE [LARGE SCALE GENOMIC DNA]</scope>
</reference>
<protein>
    <submittedName>
        <fullName evidence="1">Uncharacterized protein</fullName>
    </submittedName>
</protein>
<proteinExistence type="predicted"/>
<name>A0A6V7X4Z5_MELEN</name>
<comment type="caution">
    <text evidence="1">The sequence shown here is derived from an EMBL/GenBank/DDBJ whole genome shotgun (WGS) entry which is preliminary data.</text>
</comment>
<evidence type="ECO:0000313" key="1">
    <source>
        <dbReference type="EMBL" id="CAD2194411.1"/>
    </source>
</evidence>
<dbReference type="Proteomes" id="UP000580250">
    <property type="component" value="Unassembled WGS sequence"/>
</dbReference>
<dbReference type="EMBL" id="CAJEWN010001111">
    <property type="protein sequence ID" value="CAD2194411.1"/>
    <property type="molecule type" value="Genomic_DNA"/>
</dbReference>
<sequence length="120" mass="14223">MSSRLKMRGDGKSNIEVPFQETAAQREQNINGTTTKEEIQKLINSLNKSLQANRRKNYIDKRRYKQYKANIEKEYEIRRMESNEFLKGIKDIAKKSRKNGEDFKQQKILEFNSMMGNDNK</sequence>
<evidence type="ECO:0000313" key="2">
    <source>
        <dbReference type="Proteomes" id="UP000580250"/>
    </source>
</evidence>
<dbReference type="AlphaFoldDB" id="A0A6V7X4Z5"/>
<gene>
    <name evidence="1" type="ORF">MENT_LOCUS47428</name>
</gene>